<dbReference type="InterPro" id="IPR001811">
    <property type="entry name" value="Chemokine_IL8-like_dom"/>
</dbReference>
<evidence type="ECO:0000256" key="6">
    <source>
        <dbReference type="SAM" id="SignalP"/>
    </source>
</evidence>
<proteinExistence type="evidence at transcript level"/>
<dbReference type="SMART" id="SM00199">
    <property type="entry name" value="SCY"/>
    <property type="match status" value="1"/>
</dbReference>
<dbReference type="PRINTS" id="PR00436">
    <property type="entry name" value="INTERLEUKIN8"/>
</dbReference>
<dbReference type="SUPFAM" id="SSF54117">
    <property type="entry name" value="Interleukin 8-like chemokines"/>
    <property type="match status" value="1"/>
</dbReference>
<comment type="function">
    <text evidence="5">Ligand for cxcr3.2. Chemotactic for macrophages.</text>
</comment>
<dbReference type="GO" id="GO:0006955">
    <property type="term" value="P:immune response"/>
    <property type="evidence" value="ECO:0007669"/>
    <property type="project" value="InterPro"/>
</dbReference>
<dbReference type="GO" id="GO:0008009">
    <property type="term" value="F:chemokine activity"/>
    <property type="evidence" value="ECO:0007669"/>
    <property type="project" value="InterPro"/>
</dbReference>
<dbReference type="InterPro" id="IPR036048">
    <property type="entry name" value="Interleukin_8-like_sf"/>
</dbReference>
<dbReference type="Pfam" id="PF00048">
    <property type="entry name" value="IL8"/>
    <property type="match status" value="1"/>
</dbReference>
<keyword evidence="6" id="KW-0732">Signal</keyword>
<dbReference type="PANTHER" id="PTHR12015">
    <property type="entry name" value="SMALL INDUCIBLE CYTOKINE A"/>
    <property type="match status" value="1"/>
</dbReference>
<dbReference type="PRINTS" id="PR00437">
    <property type="entry name" value="SMALLCYTKCXC"/>
</dbReference>
<comment type="similarity">
    <text evidence="2">Belongs to the intercrine alpha (chemokine CxC) family.</text>
</comment>
<reference evidence="8" key="2">
    <citation type="journal article" date="2001" name="Gene">
        <title>Cloning and sequence analysis of the interleukin-8 gene from flounder (Paralichthys olivaceous).</title>
        <authorList>
            <person name="Lee E.Y."/>
            <person name="Park H.H."/>
            <person name="Kim Y.T."/>
            <person name="Chung J.K."/>
            <person name="Choi T.J."/>
        </authorList>
    </citation>
    <scope>NUCLEOTIDE SEQUENCE</scope>
</reference>
<comment type="subcellular location">
    <subcellularLocation>
        <location evidence="1">Secreted</location>
    </subcellularLocation>
</comment>
<evidence type="ECO:0000256" key="1">
    <source>
        <dbReference type="ARBA" id="ARBA00004613"/>
    </source>
</evidence>
<protein>
    <submittedName>
        <fullName evidence="8">Interleukine-8</fullName>
    </submittedName>
</protein>
<evidence type="ECO:0000256" key="4">
    <source>
        <dbReference type="ARBA" id="ARBA00022525"/>
    </source>
</evidence>
<reference evidence="8" key="1">
    <citation type="submission" date="1999-12" db="EMBL/GenBank/DDBJ databases">
        <authorList>
            <person name="Lee E.-Y."/>
            <person name="Choi T.-J."/>
        </authorList>
    </citation>
    <scope>NUCLEOTIDE SEQUENCE</scope>
</reference>
<feature type="domain" description="Chemokine interleukin-8-like" evidence="7">
    <location>
        <begin position="31"/>
        <end position="92"/>
    </location>
</feature>
<dbReference type="CDD" id="cd00273">
    <property type="entry name" value="Chemokine_CXC"/>
    <property type="match status" value="1"/>
</dbReference>
<evidence type="ECO:0000256" key="3">
    <source>
        <dbReference type="ARBA" id="ARBA00022514"/>
    </source>
</evidence>
<dbReference type="PANTHER" id="PTHR12015:SF198">
    <property type="entry name" value="PLATELET BASIC PROTEIN"/>
    <property type="match status" value="1"/>
</dbReference>
<evidence type="ECO:0000256" key="2">
    <source>
        <dbReference type="ARBA" id="ARBA00010665"/>
    </source>
</evidence>
<evidence type="ECO:0000259" key="7">
    <source>
        <dbReference type="SMART" id="SM00199"/>
    </source>
</evidence>
<dbReference type="GO" id="GO:0042056">
    <property type="term" value="F:chemoattractant activity"/>
    <property type="evidence" value="ECO:0007669"/>
    <property type="project" value="UniProtKB-ARBA"/>
</dbReference>
<name>Q90Y59_PAROL</name>
<evidence type="ECO:0000256" key="5">
    <source>
        <dbReference type="ARBA" id="ARBA00054901"/>
    </source>
</evidence>
<gene>
    <name evidence="8" type="primary">IL-8</name>
</gene>
<dbReference type="AlphaFoldDB" id="Q90Y59"/>
<dbReference type="GO" id="GO:0006952">
    <property type="term" value="P:defense response"/>
    <property type="evidence" value="ECO:0007669"/>
    <property type="project" value="InterPro"/>
</dbReference>
<dbReference type="InterPro" id="IPR039809">
    <property type="entry name" value="Chemokine_b/g/d"/>
</dbReference>
<keyword evidence="4" id="KW-0964">Secreted</keyword>
<organism evidence="8">
    <name type="scientific">Paralichthys olivaceus</name>
    <name type="common">Bastard halibut</name>
    <name type="synonym">Hippoglossus olivaceus</name>
    <dbReference type="NCBI Taxonomy" id="8255"/>
    <lineage>
        <taxon>Eukaryota</taxon>
        <taxon>Metazoa</taxon>
        <taxon>Chordata</taxon>
        <taxon>Craniata</taxon>
        <taxon>Vertebrata</taxon>
        <taxon>Euteleostomi</taxon>
        <taxon>Actinopterygii</taxon>
        <taxon>Neopterygii</taxon>
        <taxon>Teleostei</taxon>
        <taxon>Neoteleostei</taxon>
        <taxon>Acanthomorphata</taxon>
        <taxon>Carangaria</taxon>
        <taxon>Pleuronectiformes</taxon>
        <taxon>Pleuronectoidei</taxon>
        <taxon>Paralichthyidae</taxon>
        <taxon>Paralichthys</taxon>
    </lineage>
</organism>
<dbReference type="SMR" id="Q90Y59"/>
<dbReference type="GO" id="GO:0005615">
    <property type="term" value="C:extracellular space"/>
    <property type="evidence" value="ECO:0007669"/>
    <property type="project" value="UniProtKB-KW"/>
</dbReference>
<dbReference type="FunFam" id="2.40.50.40:FF:000004">
    <property type="entry name" value="C-X-C motif chemokine"/>
    <property type="match status" value="1"/>
</dbReference>
<evidence type="ECO:0000313" key="8">
    <source>
        <dbReference type="EMBL" id="AAL05442.1"/>
    </source>
</evidence>
<accession>Q90Y59</accession>
<dbReference type="InterPro" id="IPR001089">
    <property type="entry name" value="Chemokine_CXC"/>
</dbReference>
<keyword evidence="3" id="KW-0202">Cytokine</keyword>
<feature type="signal peptide" evidence="6">
    <location>
        <begin position="1"/>
        <end position="22"/>
    </location>
</feature>
<dbReference type="Gene3D" id="2.40.50.40">
    <property type="match status" value="1"/>
</dbReference>
<feature type="chain" id="PRO_5036445539" evidence="6">
    <location>
        <begin position="23"/>
        <end position="109"/>
    </location>
</feature>
<sequence>MSSRVIVVAVMVLLASLAISEAVSLRSLGVSLHCRCIETESRPIGRYIKSVEIISPNSHCDKTEIIATLKDTGVELCLDPEAPWVKRVINKLISKRRLSRWREMGSEAV</sequence>
<dbReference type="InterPro" id="IPR033899">
    <property type="entry name" value="CXC_Chemokine_domain"/>
</dbReference>
<dbReference type="EMBL" id="AF216646">
    <property type="protein sequence ID" value="AAL05442.1"/>
    <property type="molecule type" value="mRNA"/>
</dbReference>